<protein>
    <submittedName>
        <fullName evidence="3">Uncharacterized protein</fullName>
    </submittedName>
</protein>
<reference evidence="3 4" key="1">
    <citation type="submission" date="2009-01" db="EMBL/GenBank/DDBJ databases">
        <authorList>
            <person name="Qin X."/>
            <person name="Bachman B."/>
            <person name="Battles P."/>
            <person name="Bell A."/>
            <person name="Bess C."/>
            <person name="Bickham C."/>
            <person name="Chaboub L."/>
            <person name="Chen D."/>
            <person name="Coyle M."/>
            <person name="Deiros D.R."/>
            <person name="Dinh H."/>
            <person name="Forbes L."/>
            <person name="Fowler G."/>
            <person name="Francisco L."/>
            <person name="Fu Q."/>
            <person name="Gubbala S."/>
            <person name="Hale W."/>
            <person name="Han Y."/>
            <person name="Hemphill L."/>
            <person name="Highlander S.K."/>
            <person name="Hirani K."/>
            <person name="Hogues M."/>
            <person name="Jackson L."/>
            <person name="Jakkamsetti A."/>
            <person name="Javaid M."/>
            <person name="Jiang H."/>
            <person name="Korchina V."/>
            <person name="Kovar C."/>
            <person name="Lara F."/>
            <person name="Lee S."/>
            <person name="Mata R."/>
            <person name="Mathew T."/>
            <person name="Moen C."/>
            <person name="Morales K."/>
            <person name="Munidasa M."/>
            <person name="Nazareth L."/>
            <person name="Ngo R."/>
            <person name="Nguyen L."/>
            <person name="Okwuonu G."/>
            <person name="Ongeri F."/>
            <person name="Patil S."/>
            <person name="Petrosino J."/>
            <person name="Pham C."/>
            <person name="Pham P."/>
            <person name="Pu L.-L."/>
            <person name="Puazo M."/>
            <person name="Raj R."/>
            <person name="Reid J."/>
            <person name="Rouhana J."/>
            <person name="Saada N."/>
            <person name="Shang Y."/>
            <person name="Simmons D."/>
            <person name="Thornton R."/>
            <person name="Warren J."/>
            <person name="Weissenberger G."/>
            <person name="Zhang J."/>
            <person name="Zhang L."/>
            <person name="Zhou C."/>
            <person name="Zhu D."/>
            <person name="Muzny D."/>
            <person name="Worley K."/>
            <person name="Gibbs R."/>
        </authorList>
    </citation>
    <scope>NUCLEOTIDE SEQUENCE [LARGE SCALE GENOMIC DNA]</scope>
    <source>
        <strain evidence="3 4">ATCC 33300</strain>
    </source>
</reference>
<feature type="signal peptide" evidence="2">
    <location>
        <begin position="1"/>
        <end position="18"/>
    </location>
</feature>
<feature type="chain" id="PRO_5002913795" evidence="2">
    <location>
        <begin position="19"/>
        <end position="58"/>
    </location>
</feature>
<evidence type="ECO:0000256" key="2">
    <source>
        <dbReference type="SAM" id="SignalP"/>
    </source>
</evidence>
<dbReference type="AlphaFoldDB" id="C2FTM5"/>
<organism evidence="3 4">
    <name type="scientific">Sphingobacterium spiritivorum ATCC 33300</name>
    <dbReference type="NCBI Taxonomy" id="525372"/>
    <lineage>
        <taxon>Bacteria</taxon>
        <taxon>Pseudomonadati</taxon>
        <taxon>Bacteroidota</taxon>
        <taxon>Sphingobacteriia</taxon>
        <taxon>Sphingobacteriales</taxon>
        <taxon>Sphingobacteriaceae</taxon>
        <taxon>Sphingobacterium</taxon>
    </lineage>
</organism>
<evidence type="ECO:0000313" key="4">
    <source>
        <dbReference type="Proteomes" id="UP000006241"/>
    </source>
</evidence>
<sequence length="58" mass="6491">MKKGLIAVVLMFSFAAFAQQKPSKQYKSAETGRYVTKKEATKSPKTTYSTPRKTSSKK</sequence>
<accession>C2FTM5</accession>
<name>C2FTM5_SPHSI</name>
<comment type="caution">
    <text evidence="3">The sequence shown here is derived from an EMBL/GenBank/DDBJ whole genome shotgun (WGS) entry which is preliminary data.</text>
</comment>
<feature type="compositionally biased region" description="Polar residues" evidence="1">
    <location>
        <begin position="43"/>
        <end position="58"/>
    </location>
</feature>
<evidence type="ECO:0000256" key="1">
    <source>
        <dbReference type="SAM" id="MobiDB-lite"/>
    </source>
</evidence>
<dbReference type="HOGENOM" id="CLU_2976962_0_0_10"/>
<dbReference type="Proteomes" id="UP000006241">
    <property type="component" value="Unassembled WGS sequence"/>
</dbReference>
<dbReference type="EMBL" id="ACHB01000013">
    <property type="protein sequence ID" value="EEI93828.1"/>
    <property type="molecule type" value="Genomic_DNA"/>
</dbReference>
<evidence type="ECO:0000313" key="3">
    <source>
        <dbReference type="EMBL" id="EEI93828.1"/>
    </source>
</evidence>
<dbReference type="RefSeq" id="WP_003012219.1">
    <property type="nucleotide sequence ID" value="NZ_GG668636.1"/>
</dbReference>
<gene>
    <name evidence="3" type="ORF">HMPREF0765_0681</name>
</gene>
<proteinExistence type="predicted"/>
<feature type="region of interest" description="Disordered" evidence="1">
    <location>
        <begin position="21"/>
        <end position="58"/>
    </location>
</feature>
<keyword evidence="2" id="KW-0732">Signal</keyword>